<sequence>MIMKKIILPFVLMLMFLSTLFAFAETVVYTPTSQSSSKAQVASTLSATLKPSGLLMVNHLTPCKLQVVVTNNGDEEYNGVIKIVGYYKPEYPENEAEVRYTNGEGDNITVAPHSDATLNLDVSLYTKDPFEDCPYFYFWVKDKDGNDMASAVKVAIDKDPKPYLVLVGVENNATPNEFENAYVGDSYCRFPKVNDDFALVRYAFRNIGSAGKLHFTISCADPASYNESFISRDYPSFDVPGDKSTFYLEEKFYPANLGYRAMHISFDVQYLDSEASPWGFVTIKNYMYHLALVEDETKGLTVPANIQILYVAGKSTGLDACKATDGFNVFGGIGELVVGSDKSEQLAVFGIDGRMVSRESVEAGVEKHITLPAGVYIVKGMKVVVR</sequence>
<comment type="caution">
    <text evidence="2">The sequence shown here is derived from an EMBL/GenBank/DDBJ whole genome shotgun (WGS) entry which is preliminary data.</text>
</comment>
<dbReference type="Proteomes" id="UP000286598">
    <property type="component" value="Unassembled WGS sequence"/>
</dbReference>
<keyword evidence="1" id="KW-0732">Signal</keyword>
<name>A0A3R6MI94_9BACT</name>
<evidence type="ECO:0000256" key="1">
    <source>
        <dbReference type="SAM" id="SignalP"/>
    </source>
</evidence>
<reference evidence="2 3" key="1">
    <citation type="submission" date="2018-08" db="EMBL/GenBank/DDBJ databases">
        <title>A genome reference for cultivated species of the human gut microbiota.</title>
        <authorList>
            <person name="Zou Y."/>
            <person name="Xue W."/>
            <person name="Luo G."/>
        </authorList>
    </citation>
    <scope>NUCLEOTIDE SEQUENCE [LARGE SCALE GENOMIC DNA]</scope>
    <source>
        <strain evidence="2 3">AF42-9</strain>
    </source>
</reference>
<evidence type="ECO:0000313" key="3">
    <source>
        <dbReference type="Proteomes" id="UP000286598"/>
    </source>
</evidence>
<protein>
    <recommendedName>
        <fullName evidence="4">CARDB domain-containing protein</fullName>
    </recommendedName>
</protein>
<accession>A0A3R6MI94</accession>
<evidence type="ECO:0000313" key="2">
    <source>
        <dbReference type="EMBL" id="RHK48139.1"/>
    </source>
</evidence>
<gene>
    <name evidence="2" type="ORF">DW060_11180</name>
</gene>
<evidence type="ECO:0008006" key="4">
    <source>
        <dbReference type="Google" id="ProtNLM"/>
    </source>
</evidence>
<feature type="chain" id="PRO_5018586353" description="CARDB domain-containing protein" evidence="1">
    <location>
        <begin position="25"/>
        <end position="386"/>
    </location>
</feature>
<keyword evidence="3" id="KW-1185">Reference proteome</keyword>
<dbReference type="AlphaFoldDB" id="A0A3R6MI94"/>
<organism evidence="2 3">
    <name type="scientific">Leyella stercorea</name>
    <dbReference type="NCBI Taxonomy" id="363265"/>
    <lineage>
        <taxon>Bacteria</taxon>
        <taxon>Pseudomonadati</taxon>
        <taxon>Bacteroidota</taxon>
        <taxon>Bacteroidia</taxon>
        <taxon>Bacteroidales</taxon>
        <taxon>Prevotellaceae</taxon>
        <taxon>Leyella</taxon>
    </lineage>
</organism>
<proteinExistence type="predicted"/>
<dbReference type="EMBL" id="QRNO01000071">
    <property type="protein sequence ID" value="RHK48139.1"/>
    <property type="molecule type" value="Genomic_DNA"/>
</dbReference>
<feature type="signal peptide" evidence="1">
    <location>
        <begin position="1"/>
        <end position="24"/>
    </location>
</feature>